<feature type="transmembrane region" description="Helical" evidence="1">
    <location>
        <begin position="7"/>
        <end position="25"/>
    </location>
</feature>
<keyword evidence="1" id="KW-0812">Transmembrane</keyword>
<organism evidence="2 3">
    <name type="scientific">Rhodococcus ruber</name>
    <dbReference type="NCBI Taxonomy" id="1830"/>
    <lineage>
        <taxon>Bacteria</taxon>
        <taxon>Bacillati</taxon>
        <taxon>Actinomycetota</taxon>
        <taxon>Actinomycetes</taxon>
        <taxon>Mycobacteriales</taxon>
        <taxon>Nocardiaceae</taxon>
        <taxon>Rhodococcus</taxon>
    </lineage>
</organism>
<evidence type="ECO:0000313" key="2">
    <source>
        <dbReference type="EMBL" id="MCZ4519626.1"/>
    </source>
</evidence>
<evidence type="ECO:0000313" key="3">
    <source>
        <dbReference type="Proteomes" id="UP001081071"/>
    </source>
</evidence>
<keyword evidence="3" id="KW-1185">Reference proteome</keyword>
<evidence type="ECO:0000256" key="1">
    <source>
        <dbReference type="SAM" id="Phobius"/>
    </source>
</evidence>
<keyword evidence="1" id="KW-1133">Transmembrane helix</keyword>
<name>A0ABT4MF63_9NOCA</name>
<comment type="caution">
    <text evidence="2">The sequence shown here is derived from an EMBL/GenBank/DDBJ whole genome shotgun (WGS) entry which is preliminary data.</text>
</comment>
<dbReference type="Proteomes" id="UP001081071">
    <property type="component" value="Unassembled WGS sequence"/>
</dbReference>
<accession>A0ABT4MF63</accession>
<feature type="transmembrane region" description="Helical" evidence="1">
    <location>
        <begin position="31"/>
        <end position="51"/>
    </location>
</feature>
<proteinExistence type="predicted"/>
<dbReference type="EMBL" id="JAPWIJ010000005">
    <property type="protein sequence ID" value="MCZ4519626.1"/>
    <property type="molecule type" value="Genomic_DNA"/>
</dbReference>
<gene>
    <name evidence="2" type="ORF">O4220_13990</name>
</gene>
<sequence length="57" mass="6612">MTRKRFEYFKVGLFLICAILMAWAAGTFGSIYYALMSALFGAMTVFVLWRVDKFETQ</sequence>
<reference evidence="2" key="1">
    <citation type="submission" date="2022-12" db="EMBL/GenBank/DDBJ databases">
        <authorList>
            <person name="Krivoruchko A.V."/>
            <person name="Elkin A."/>
        </authorList>
    </citation>
    <scope>NUCLEOTIDE SEQUENCE</scope>
    <source>
        <strain evidence="2">IEGM 1391</strain>
    </source>
</reference>
<dbReference type="RefSeq" id="WP_155292698.1">
    <property type="nucleotide sequence ID" value="NZ_JAPWIJ010000005.1"/>
</dbReference>
<keyword evidence="1" id="KW-0472">Membrane</keyword>
<protein>
    <submittedName>
        <fullName evidence="2">Uncharacterized protein</fullName>
    </submittedName>
</protein>